<evidence type="ECO:0000313" key="3">
    <source>
        <dbReference type="Proteomes" id="UP001461341"/>
    </source>
</evidence>
<dbReference type="InterPro" id="IPR023214">
    <property type="entry name" value="HAD_sf"/>
</dbReference>
<dbReference type="EMBL" id="CP121689">
    <property type="protein sequence ID" value="WZL77120.1"/>
    <property type="molecule type" value="Genomic_DNA"/>
</dbReference>
<protein>
    <submittedName>
        <fullName evidence="2">HAD-IIA family hydrolase</fullName>
    </submittedName>
</protein>
<dbReference type="SUPFAM" id="SSF56784">
    <property type="entry name" value="HAD-like"/>
    <property type="match status" value="1"/>
</dbReference>
<dbReference type="PANTHER" id="PTHR19288:SF46">
    <property type="entry name" value="HALOACID DEHALOGENASE-LIKE HYDROLASE DOMAIN-CONTAINING PROTEIN 2"/>
    <property type="match status" value="1"/>
</dbReference>
<dbReference type="GO" id="GO:0016787">
    <property type="term" value="F:hydrolase activity"/>
    <property type="evidence" value="ECO:0007669"/>
    <property type="project" value="UniProtKB-KW"/>
</dbReference>
<dbReference type="PANTHER" id="PTHR19288">
    <property type="entry name" value="4-NITROPHENYLPHOSPHATASE-RELATED"/>
    <property type="match status" value="1"/>
</dbReference>
<proteinExistence type="inferred from homology"/>
<dbReference type="Gene3D" id="3.40.50.1000">
    <property type="entry name" value="HAD superfamily/HAD-like"/>
    <property type="match status" value="2"/>
</dbReference>
<sequence length="271" mass="30415">MELATVQAFLLDMDGTFYLGDRLLPGALEFIDFLMKNGKKFYFLTNNSSHNVNFYLKKLARLGLKNVSSRNIITSGQVCAYYIRKLSPRARVFLLGTQELAIDFMREGLLLVEENPDYVVLGFDKTLTYDKLRRAASFVRSGVPFLVTHPDLNCPTPQGPIIDAGSIMKAIEAATGVQARVFGKPYPETVFYVLERVGLSRHELAMVGDRLYTDMRMAKEAGIISILVLTGETCLSDLKDSPWKPDFVFSSLQELLENMKKTLTEDECANA</sequence>
<keyword evidence="3" id="KW-1185">Reference proteome</keyword>
<dbReference type="RefSeq" id="WP_369019286.1">
    <property type="nucleotide sequence ID" value="NZ_CP121689.1"/>
</dbReference>
<evidence type="ECO:0000256" key="1">
    <source>
        <dbReference type="PIRNR" id="PIRNR000915"/>
    </source>
</evidence>
<reference evidence="2 3" key="1">
    <citation type="submission" date="2023-03" db="EMBL/GenBank/DDBJ databases">
        <title>Novel Species.</title>
        <authorList>
            <person name="Ma S."/>
        </authorList>
    </citation>
    <scope>NUCLEOTIDE SEQUENCE [LARGE SCALE GENOMIC DNA]</scope>
    <source>
        <strain evidence="2 3">B11</strain>
    </source>
</reference>
<keyword evidence="2" id="KW-0378">Hydrolase</keyword>
<accession>A0ABZ2YDQ0</accession>
<dbReference type="Pfam" id="PF13344">
    <property type="entry name" value="Hydrolase_6"/>
    <property type="match status" value="1"/>
</dbReference>
<comment type="similarity">
    <text evidence="1">Belongs to the HAD-like hydrolase superfamily.</text>
</comment>
<evidence type="ECO:0000313" key="2">
    <source>
        <dbReference type="EMBL" id="WZL77120.1"/>
    </source>
</evidence>
<dbReference type="InterPro" id="IPR036412">
    <property type="entry name" value="HAD-like_sf"/>
</dbReference>
<dbReference type="InterPro" id="IPR006357">
    <property type="entry name" value="HAD-SF_hydro_IIA"/>
</dbReference>
<name>A0ABZ2YDQ0_9BACT</name>
<dbReference type="NCBIfam" id="TIGR01460">
    <property type="entry name" value="HAD-SF-IIA"/>
    <property type="match status" value="1"/>
</dbReference>
<dbReference type="Pfam" id="PF13242">
    <property type="entry name" value="Hydrolase_like"/>
    <property type="match status" value="1"/>
</dbReference>
<dbReference type="Proteomes" id="UP001461341">
    <property type="component" value="Chromosome"/>
</dbReference>
<organism evidence="2 3">
    <name type="scientific">Thermatribacter velox</name>
    <dbReference type="NCBI Taxonomy" id="3039681"/>
    <lineage>
        <taxon>Bacteria</taxon>
        <taxon>Pseudomonadati</taxon>
        <taxon>Atribacterota</taxon>
        <taxon>Atribacteria</taxon>
        <taxon>Atribacterales</taxon>
        <taxon>Thermatribacteraceae</taxon>
        <taxon>Thermatribacter</taxon>
    </lineage>
</organism>
<gene>
    <name evidence="2" type="ORF">QBE54_05245</name>
</gene>
<dbReference type="PIRSF" id="PIRSF000915">
    <property type="entry name" value="PGP-type_phosphatase"/>
    <property type="match status" value="1"/>
</dbReference>